<feature type="compositionally biased region" description="Low complexity" evidence="1">
    <location>
        <begin position="13"/>
        <end position="22"/>
    </location>
</feature>
<name>A0AAN7VB04_9COLE</name>
<gene>
    <name evidence="3" type="ORF">RI129_010910</name>
</gene>
<reference evidence="3 4" key="1">
    <citation type="journal article" date="2024" name="Insects">
        <title>An Improved Chromosome-Level Genome Assembly of the Firefly Pyrocoelia pectoralis.</title>
        <authorList>
            <person name="Fu X."/>
            <person name="Meyer-Rochow V.B."/>
            <person name="Ballantyne L."/>
            <person name="Zhu X."/>
        </authorList>
    </citation>
    <scope>NUCLEOTIDE SEQUENCE [LARGE SCALE GENOMIC DNA]</scope>
    <source>
        <strain evidence="3">XCY_ONT2</strain>
    </source>
</reference>
<keyword evidence="2" id="KW-1133">Transmembrane helix</keyword>
<feature type="transmembrane region" description="Helical" evidence="2">
    <location>
        <begin position="59"/>
        <end position="78"/>
    </location>
</feature>
<dbReference type="Proteomes" id="UP001329430">
    <property type="component" value="Chromosome 8"/>
</dbReference>
<evidence type="ECO:0000256" key="2">
    <source>
        <dbReference type="SAM" id="Phobius"/>
    </source>
</evidence>
<feature type="transmembrane region" description="Helical" evidence="2">
    <location>
        <begin position="34"/>
        <end position="53"/>
    </location>
</feature>
<sequence length="152" mass="17522">MVVLEKDVNCDIPESPSNSESNNLREERKRTGRYVAAGTAIFLSILGVYEALIQGTPEYVAIFVPAVIMFVYVLWILYTSRHQNAKRLLRLKEAASEELLEEVILATSREKLLPIKVDNNKQFNYSIDKMEPYETERKVSKEKLYNRSYSIA</sequence>
<dbReference type="EMBL" id="JAVRBK010000008">
    <property type="protein sequence ID" value="KAK5640099.1"/>
    <property type="molecule type" value="Genomic_DNA"/>
</dbReference>
<protein>
    <submittedName>
        <fullName evidence="3">Uncharacterized protein</fullName>
    </submittedName>
</protein>
<feature type="region of interest" description="Disordered" evidence="1">
    <location>
        <begin position="1"/>
        <end position="28"/>
    </location>
</feature>
<evidence type="ECO:0000313" key="3">
    <source>
        <dbReference type="EMBL" id="KAK5640099.1"/>
    </source>
</evidence>
<proteinExistence type="predicted"/>
<evidence type="ECO:0000256" key="1">
    <source>
        <dbReference type="SAM" id="MobiDB-lite"/>
    </source>
</evidence>
<dbReference type="AlphaFoldDB" id="A0AAN7VB04"/>
<keyword evidence="2" id="KW-0472">Membrane</keyword>
<accession>A0AAN7VB04</accession>
<comment type="caution">
    <text evidence="3">The sequence shown here is derived from an EMBL/GenBank/DDBJ whole genome shotgun (WGS) entry which is preliminary data.</text>
</comment>
<evidence type="ECO:0000313" key="4">
    <source>
        <dbReference type="Proteomes" id="UP001329430"/>
    </source>
</evidence>
<keyword evidence="4" id="KW-1185">Reference proteome</keyword>
<keyword evidence="2" id="KW-0812">Transmembrane</keyword>
<organism evidence="3 4">
    <name type="scientific">Pyrocoelia pectoralis</name>
    <dbReference type="NCBI Taxonomy" id="417401"/>
    <lineage>
        <taxon>Eukaryota</taxon>
        <taxon>Metazoa</taxon>
        <taxon>Ecdysozoa</taxon>
        <taxon>Arthropoda</taxon>
        <taxon>Hexapoda</taxon>
        <taxon>Insecta</taxon>
        <taxon>Pterygota</taxon>
        <taxon>Neoptera</taxon>
        <taxon>Endopterygota</taxon>
        <taxon>Coleoptera</taxon>
        <taxon>Polyphaga</taxon>
        <taxon>Elateriformia</taxon>
        <taxon>Elateroidea</taxon>
        <taxon>Lampyridae</taxon>
        <taxon>Lampyrinae</taxon>
        <taxon>Pyrocoelia</taxon>
    </lineage>
</organism>